<evidence type="ECO:0000256" key="1">
    <source>
        <dbReference type="SAM" id="SignalP"/>
    </source>
</evidence>
<sequence length="211" mass="23410">MRFLLGIFLLTAGSAFAADQSTLQFLGFSKDGKYAAYEQYGIHDGSGFPFSEIVVLNVPQNKAILTVKKSLQEDGAEVKDARSQALKAATLNKYGILKTRLGRSVYANPLGKTSVQFQAKQKAYTMSVQPIPFKVTDCINPTAKGVSVQLNKKVIFKDIALPKDRICPQKYGIHQMRVWDSSKSFVAFIRYEKDGFEGPDVRYWAVSGILP</sequence>
<keyword evidence="3" id="KW-1185">Reference proteome</keyword>
<keyword evidence="1" id="KW-0732">Signal</keyword>
<dbReference type="Proteomes" id="UP000321306">
    <property type="component" value="Unassembled WGS sequence"/>
</dbReference>
<protein>
    <recommendedName>
        <fullName evidence="4">DUF2259 domain-containing protein</fullName>
    </recommendedName>
</protein>
<accession>A0A511MWX0</accession>
<name>A0A511MWX0_DEIC1</name>
<comment type="caution">
    <text evidence="2">The sequence shown here is derived from an EMBL/GenBank/DDBJ whole genome shotgun (WGS) entry which is preliminary data.</text>
</comment>
<evidence type="ECO:0000313" key="3">
    <source>
        <dbReference type="Proteomes" id="UP000321306"/>
    </source>
</evidence>
<dbReference type="Pfam" id="PF10016">
    <property type="entry name" value="DUF2259"/>
    <property type="match status" value="1"/>
</dbReference>
<dbReference type="RefSeq" id="WP_146882365.1">
    <property type="nucleotide sequence ID" value="NZ_BJXB01000002.1"/>
</dbReference>
<dbReference type="EMBL" id="BJXB01000002">
    <property type="protein sequence ID" value="GEM45074.1"/>
    <property type="molecule type" value="Genomic_DNA"/>
</dbReference>
<gene>
    <name evidence="2" type="ORF">DC3_07090</name>
</gene>
<feature type="chain" id="PRO_5022166142" description="DUF2259 domain-containing protein" evidence="1">
    <location>
        <begin position="18"/>
        <end position="211"/>
    </location>
</feature>
<feature type="signal peptide" evidence="1">
    <location>
        <begin position="1"/>
        <end position="17"/>
    </location>
</feature>
<dbReference type="AlphaFoldDB" id="A0A511MWX0"/>
<evidence type="ECO:0008006" key="4">
    <source>
        <dbReference type="Google" id="ProtNLM"/>
    </source>
</evidence>
<organism evidence="2 3">
    <name type="scientific">Deinococcus cellulosilyticus (strain DSM 18568 / NBRC 106333 / KACC 11606 / 5516J-15)</name>
    <dbReference type="NCBI Taxonomy" id="1223518"/>
    <lineage>
        <taxon>Bacteria</taxon>
        <taxon>Thermotogati</taxon>
        <taxon>Deinococcota</taxon>
        <taxon>Deinococci</taxon>
        <taxon>Deinococcales</taxon>
        <taxon>Deinococcaceae</taxon>
        <taxon>Deinococcus</taxon>
    </lineage>
</organism>
<reference evidence="2 3" key="1">
    <citation type="submission" date="2019-07" db="EMBL/GenBank/DDBJ databases">
        <title>Whole genome shotgun sequence of Deinococcus cellulosilyticus NBRC 106333.</title>
        <authorList>
            <person name="Hosoyama A."/>
            <person name="Uohara A."/>
            <person name="Ohji S."/>
            <person name="Ichikawa N."/>
        </authorList>
    </citation>
    <scope>NUCLEOTIDE SEQUENCE [LARGE SCALE GENOMIC DNA]</scope>
    <source>
        <strain evidence="2 3">NBRC 106333</strain>
    </source>
</reference>
<dbReference type="InterPro" id="IPR018725">
    <property type="entry name" value="DUF2259_secreted"/>
</dbReference>
<proteinExistence type="predicted"/>
<dbReference type="OrthoDB" id="65722at2"/>
<evidence type="ECO:0000313" key="2">
    <source>
        <dbReference type="EMBL" id="GEM45074.1"/>
    </source>
</evidence>